<feature type="compositionally biased region" description="Pro residues" evidence="1">
    <location>
        <begin position="31"/>
        <end position="57"/>
    </location>
</feature>
<name>A0A4R8VCF4_9MICO</name>
<evidence type="ECO:0000313" key="4">
    <source>
        <dbReference type="Proteomes" id="UP000298488"/>
    </source>
</evidence>
<keyword evidence="2" id="KW-0812">Transmembrane</keyword>
<feature type="transmembrane region" description="Helical" evidence="2">
    <location>
        <begin position="152"/>
        <end position="172"/>
    </location>
</feature>
<organism evidence="3 4">
    <name type="scientific">Terrimesophilobacter mesophilus</name>
    <dbReference type="NCBI Taxonomy" id="433647"/>
    <lineage>
        <taxon>Bacteria</taxon>
        <taxon>Bacillati</taxon>
        <taxon>Actinomycetota</taxon>
        <taxon>Actinomycetes</taxon>
        <taxon>Micrococcales</taxon>
        <taxon>Microbacteriaceae</taxon>
        <taxon>Terrimesophilobacter</taxon>
    </lineage>
</organism>
<feature type="region of interest" description="Disordered" evidence="1">
    <location>
        <begin position="1"/>
        <end position="73"/>
    </location>
</feature>
<evidence type="ECO:0000256" key="1">
    <source>
        <dbReference type="SAM" id="MobiDB-lite"/>
    </source>
</evidence>
<comment type="caution">
    <text evidence="3">The sequence shown here is derived from an EMBL/GenBank/DDBJ whole genome shotgun (WGS) entry which is preliminary data.</text>
</comment>
<gene>
    <name evidence="3" type="ORF">E3N84_06930</name>
</gene>
<dbReference type="RefSeq" id="WP_104095670.1">
    <property type="nucleotide sequence ID" value="NZ_JACHBP010000001.1"/>
</dbReference>
<protein>
    <recommendedName>
        <fullName evidence="5">Septum formation</fullName>
    </recommendedName>
</protein>
<dbReference type="OrthoDB" id="5112895at2"/>
<accession>A0A4R8VCF4</accession>
<dbReference type="AlphaFoldDB" id="A0A4R8VCF4"/>
<evidence type="ECO:0000256" key="2">
    <source>
        <dbReference type="SAM" id="Phobius"/>
    </source>
</evidence>
<proteinExistence type="predicted"/>
<evidence type="ECO:0000313" key="3">
    <source>
        <dbReference type="EMBL" id="TFB79800.1"/>
    </source>
</evidence>
<keyword evidence="2" id="KW-1133">Transmembrane helix</keyword>
<dbReference type="Proteomes" id="UP000298488">
    <property type="component" value="Unassembled WGS sequence"/>
</dbReference>
<keyword evidence="2" id="KW-0472">Membrane</keyword>
<keyword evidence="4" id="KW-1185">Reference proteome</keyword>
<evidence type="ECO:0008006" key="5">
    <source>
        <dbReference type="Google" id="ProtNLM"/>
    </source>
</evidence>
<sequence>MTDERDNPGTDDDGLDAWLAANFPPRREEPPAPPPPTTPLPPEPTVPEPTVPEPTVPYVPGHAIPDGPVFPPMAEELGGMPPAPEFPPPPTEAFAADAGTSGIDSLFGENRFIDYEEEPGNSENPFLRARTTVAADVDVASSADGIPKSQKVLIWIAGSLVAVLALLALFLVGTKLPDLLGPAPAVVETPSTTPTPTATATPVGPVAVGVHRWNELLGGECLSPYVGPWENEYTVVDCEAPHPAQLVTRGTFDTEDGVVLAYPGMDALQSQVNLLCTSPKVVDYKAAGKYTDIQFDASYAVSAEEWNTGNRDYYCFISRSTGGDIEGSLAVPPPASTPAPSPSP</sequence>
<dbReference type="EMBL" id="SOFI01000003">
    <property type="protein sequence ID" value="TFB79800.1"/>
    <property type="molecule type" value="Genomic_DNA"/>
</dbReference>
<reference evidence="3 4" key="1">
    <citation type="submission" date="2019-03" db="EMBL/GenBank/DDBJ databases">
        <title>Genomics of glacier-inhabiting Cryobacterium strains.</title>
        <authorList>
            <person name="Liu Q."/>
            <person name="Xin Y.-H."/>
        </authorList>
    </citation>
    <scope>NUCLEOTIDE SEQUENCE [LARGE SCALE GENOMIC DNA]</scope>
    <source>
        <strain evidence="3 4">CGMCC 1.10440</strain>
    </source>
</reference>